<reference evidence="2" key="1">
    <citation type="submission" date="2020-01" db="EMBL/GenBank/DDBJ databases">
        <title>Viral genomes from wild and zoo birds in China.</title>
        <authorList>
            <person name="Xiao Y."/>
            <person name="Shan T."/>
            <person name="Yang S."/>
            <person name="Zhang W."/>
        </authorList>
    </citation>
    <scope>NUCLEOTIDE SEQUENCE</scope>
    <source>
        <strain evidence="2">Cat223par1</strain>
    </source>
</reference>
<proteinExistence type="predicted"/>
<organism evidence="2">
    <name type="scientific">Parvoviridae sp</name>
    <dbReference type="NCBI Taxonomy" id="1940570"/>
    <lineage>
        <taxon>Viruses</taxon>
        <taxon>Monodnaviria</taxon>
        <taxon>Shotokuvirae</taxon>
        <taxon>Cossaviricota</taxon>
        <taxon>Quintoviricetes</taxon>
        <taxon>Piccovirales</taxon>
        <taxon>Parvoviridae</taxon>
    </lineage>
</organism>
<feature type="region of interest" description="Disordered" evidence="1">
    <location>
        <begin position="123"/>
        <end position="177"/>
    </location>
</feature>
<protein>
    <submittedName>
        <fullName evidence="2">Capsid protein</fullName>
    </submittedName>
</protein>
<accession>A0A7D3V4F1</accession>
<sequence length="470" mass="50805">MADTIFNTRPGAPATTKMKIISKVIRSAKRVMEGDFGGRPLTMEEVIKAALAGAGVTGSLSTLGMQAITSKIRNMVVEHNQQLEGEEANPKRPRIFEAGVDADGSLLNIPSEAQDTENRLVQVNTGGNRGTKRLREGDMATNAPTAVPMDEDPDQLEATRAPGPGGNGNNPQSKETPITPAPSISYGLPETHTTIIPWNFWFSQTYNSYPGALALPKLSFRLNSIDDIVASTITNVTSGSAYGTGTHNVPYEGTNSRGGGTPTLFPRTLTVGTSVSEQPFWAAYWKKLYEYYTVLGCEYKITAHNPTIIAQTNSNALILYDMDSHSDAVGATGNKTPDAVLPELMSYKHMRIKAIAGQGGYQQNSNHEPYEVIQGRHKPGQIARNISNDGDVKTWTKTDGSIPTLKELMNIRTGKSPFFLGAAGDTVGVNYQVEVKYIVQFKDLKESARYPRTGGIVLQPTLPVDALDAV</sequence>
<dbReference type="EMBL" id="MT138224">
    <property type="protein sequence ID" value="QKE54869.1"/>
    <property type="molecule type" value="Genomic_DNA"/>
</dbReference>
<name>A0A7D3V4F1_9VIRU</name>
<evidence type="ECO:0000313" key="2">
    <source>
        <dbReference type="EMBL" id="QKE54869.1"/>
    </source>
</evidence>
<evidence type="ECO:0000256" key="1">
    <source>
        <dbReference type="SAM" id="MobiDB-lite"/>
    </source>
</evidence>